<dbReference type="InterPro" id="IPR025402">
    <property type="entry name" value="DMP19_C"/>
</dbReference>
<evidence type="ECO:0000259" key="1">
    <source>
        <dbReference type="Pfam" id="PF14300"/>
    </source>
</evidence>
<reference evidence="2 3" key="1">
    <citation type="submission" date="2023-04" db="EMBL/GenBank/DDBJ databases">
        <title>Jannaschia ovalis sp. nov., a marine bacterium isolated from sea tidal flat.</title>
        <authorList>
            <person name="Kwon D.Y."/>
            <person name="Kim J.-J."/>
        </authorList>
    </citation>
    <scope>NUCLEOTIDE SEQUENCE [LARGE SCALE GENOMIC DNA]</scope>
    <source>
        <strain evidence="2 3">GRR-S6-38</strain>
    </source>
</reference>
<accession>A0ABY8LD06</accession>
<feature type="domain" description="DNA mimic protein DMP19 C-terminal" evidence="1">
    <location>
        <begin position="53"/>
        <end position="145"/>
    </location>
</feature>
<organism evidence="2 3">
    <name type="scientific">Jannaschia ovalis</name>
    <dbReference type="NCBI Taxonomy" id="3038773"/>
    <lineage>
        <taxon>Bacteria</taxon>
        <taxon>Pseudomonadati</taxon>
        <taxon>Pseudomonadota</taxon>
        <taxon>Alphaproteobacteria</taxon>
        <taxon>Rhodobacterales</taxon>
        <taxon>Roseobacteraceae</taxon>
        <taxon>Jannaschia</taxon>
    </lineage>
</organism>
<dbReference type="EMBL" id="CP122537">
    <property type="protein sequence ID" value="WGH79021.1"/>
    <property type="molecule type" value="Genomic_DNA"/>
</dbReference>
<dbReference type="RefSeq" id="WP_279965784.1">
    <property type="nucleotide sequence ID" value="NZ_CP122537.1"/>
</dbReference>
<proteinExistence type="predicted"/>
<name>A0ABY8LD06_9RHOB</name>
<gene>
    <name evidence="2" type="ORF">P8627_01815</name>
</gene>
<evidence type="ECO:0000313" key="2">
    <source>
        <dbReference type="EMBL" id="WGH79021.1"/>
    </source>
</evidence>
<protein>
    <recommendedName>
        <fullName evidence="1">DNA mimic protein DMP19 C-terminal domain-containing protein</fullName>
    </recommendedName>
</protein>
<dbReference type="Pfam" id="PF14300">
    <property type="entry name" value="DMP19"/>
    <property type="match status" value="1"/>
</dbReference>
<dbReference type="Proteomes" id="UP001243420">
    <property type="component" value="Chromosome"/>
</dbReference>
<sequence length="379" mass="41136">MFHYIFPGARRKRVIVPDAVLGPDAQPYALIGAVVDWTNAARDRGFYAAGEIDEVAPQAYNADYYYAQVCNGGHAQFRHNSRMDPLTIAHALTGLRAAGLEPLAACLAELEAAGENADTTLCEALDSRFFAANDVYHAKMNAWLRPRVQIVPARAYDRRMAAFLKRDRRRERRFQDRQALRLQGLSESGDILGFAWAAMKQNAIFDRVMPGRFVTALGRETVLWGILTGPAGAQLRLEGIALNGLVIVAPDLPSKPAFDDEDLRAAAKAGAYCSAKDIAMRTDLAGERKLGATVAFLIAEAKGVQAEDVSAIVPLPGRTDLPDGRIVASVTLRGGAFLVATFLAEASVLSDTDGREIARLSAAEIARRHAELETPPTRH</sequence>
<evidence type="ECO:0000313" key="3">
    <source>
        <dbReference type="Proteomes" id="UP001243420"/>
    </source>
</evidence>
<keyword evidence="3" id="KW-1185">Reference proteome</keyword>